<dbReference type="AlphaFoldDB" id="A0A124GMS2"/>
<keyword evidence="1" id="KW-0496">Mitochondrion</keyword>
<comment type="caution">
    <text evidence="1">The sequence shown here is derived from an EMBL/GenBank/DDBJ whole genome shotgun (WGS) entry which is preliminary data.</text>
</comment>
<reference evidence="1" key="1">
    <citation type="journal article" date="2015" name="Genome Biol. Evol.">
        <title>Organellar Genomes of White Spruce (Picea glauca): Assembly and Annotation.</title>
        <authorList>
            <person name="Jackman S.D."/>
            <person name="Warren R.L."/>
            <person name="Gibb E.A."/>
            <person name="Vandervalk B.P."/>
            <person name="Mohamadi H."/>
            <person name="Chu J."/>
            <person name="Raymond A."/>
            <person name="Pleasance S."/>
            <person name="Coope R."/>
            <person name="Wildung M.R."/>
            <person name="Ritland C.E."/>
            <person name="Bousquet J."/>
            <person name="Jones S.J."/>
            <person name="Bohlmann J."/>
            <person name="Birol I."/>
        </authorList>
    </citation>
    <scope>NUCLEOTIDE SEQUENCE [LARGE SCALE GENOMIC DNA]</scope>
    <source>
        <tissue evidence="1">Flushing bud</tissue>
    </source>
</reference>
<proteinExistence type="predicted"/>
<organism evidence="1">
    <name type="scientific">Picea glauca</name>
    <name type="common">White spruce</name>
    <name type="synonym">Pinus glauca</name>
    <dbReference type="NCBI Taxonomy" id="3330"/>
    <lineage>
        <taxon>Eukaryota</taxon>
        <taxon>Viridiplantae</taxon>
        <taxon>Streptophyta</taxon>
        <taxon>Embryophyta</taxon>
        <taxon>Tracheophyta</taxon>
        <taxon>Spermatophyta</taxon>
        <taxon>Pinopsida</taxon>
        <taxon>Pinidae</taxon>
        <taxon>Conifers I</taxon>
        <taxon>Pinales</taxon>
        <taxon>Pinaceae</taxon>
        <taxon>Picea</taxon>
    </lineage>
</organism>
<accession>A0A124GMS2</accession>
<name>A0A124GMS2_PICGL</name>
<geneLocation type="mitochondrion" evidence="1"/>
<dbReference type="EMBL" id="LKAM01000011">
    <property type="protein sequence ID" value="KUM46583.1"/>
    <property type="molecule type" value="Genomic_DNA"/>
</dbReference>
<sequence>MNDQGTSVELVYRWFQLFYQILYDEYLTRKVCTSLKHLAGLEEEDTPISANLSERHSHRVKRRRIIGKELHLDA</sequence>
<evidence type="ECO:0000313" key="1">
    <source>
        <dbReference type="EMBL" id="KUM46583.1"/>
    </source>
</evidence>
<gene>
    <name evidence="1" type="ORF">ABT39_MTgene1685</name>
</gene>
<protein>
    <submittedName>
        <fullName evidence="1">Uncharacterized protein</fullName>
    </submittedName>
</protein>